<dbReference type="PROSITE" id="PS51096">
    <property type="entry name" value="PTS_EIIA_TYPE_4"/>
    <property type="match status" value="1"/>
</dbReference>
<evidence type="ECO:0000313" key="8">
    <source>
        <dbReference type="Proteomes" id="UP000295188"/>
    </source>
</evidence>
<dbReference type="EMBL" id="SMAA01000009">
    <property type="protein sequence ID" value="TCS78676.1"/>
    <property type="molecule type" value="Genomic_DNA"/>
</dbReference>
<keyword evidence="8" id="KW-1185">Reference proteome</keyword>
<comment type="caution">
    <text evidence="7">The sequence shown here is derived from an EMBL/GenBank/DDBJ whole genome shotgun (WGS) entry which is preliminary data.</text>
</comment>
<keyword evidence="7" id="KW-0418">Kinase</keyword>
<sequence>MVGIVIVSHSLKAAEGIREIAAEMGKPGQPITAAGGSEDGRLGIDLDKVEAAIEAADKDDGVVLFVDLGSAIICADMIKNERKLNKKGIYVADAPVLEGAVIAAVEASLGSPVEKVLEVAAKVKNMPKL</sequence>
<protein>
    <recommendedName>
        <fullName evidence="3">phosphoenolpyruvate--glycerone phosphotransferase</fullName>
        <ecNumber evidence="3">2.7.1.121</ecNumber>
    </recommendedName>
</protein>
<evidence type="ECO:0000259" key="6">
    <source>
        <dbReference type="PROSITE" id="PS51096"/>
    </source>
</evidence>
<gene>
    <name evidence="7" type="ORF">EDC37_10929</name>
</gene>
<dbReference type="PANTHER" id="PTHR38594">
    <property type="entry name" value="PEP-DEPENDENT DIHYDROXYACETONE KINASE, PHOSPHORYL DONOR SUBUNIT DHAM"/>
    <property type="match status" value="1"/>
</dbReference>
<dbReference type="OrthoDB" id="7065393at2"/>
<dbReference type="RefSeq" id="WP_132549609.1">
    <property type="nucleotide sequence ID" value="NZ_SMAA01000009.1"/>
</dbReference>
<comment type="subunit">
    <text evidence="5">Homodimer. The dihydroxyacetone kinase complex is composed of a homodimer of DhaM, a homodimer of DhaK and the subunit DhaL.</text>
</comment>
<proteinExistence type="predicted"/>
<dbReference type="Proteomes" id="UP000295188">
    <property type="component" value="Unassembled WGS sequence"/>
</dbReference>
<organism evidence="7 8">
    <name type="scientific">Pectinatus cerevisiiphilus</name>
    <dbReference type="NCBI Taxonomy" id="86956"/>
    <lineage>
        <taxon>Bacteria</taxon>
        <taxon>Bacillati</taxon>
        <taxon>Bacillota</taxon>
        <taxon>Negativicutes</taxon>
        <taxon>Selenomonadales</taxon>
        <taxon>Selenomonadaceae</taxon>
        <taxon>Pectinatus</taxon>
    </lineage>
</organism>
<reference evidence="7 8" key="1">
    <citation type="submission" date="2019-03" db="EMBL/GenBank/DDBJ databases">
        <title>Genomic Encyclopedia of Type Strains, Phase IV (KMG-IV): sequencing the most valuable type-strain genomes for metagenomic binning, comparative biology and taxonomic classification.</title>
        <authorList>
            <person name="Goeker M."/>
        </authorList>
    </citation>
    <scope>NUCLEOTIDE SEQUENCE [LARGE SCALE GENOMIC DNA]</scope>
    <source>
        <strain evidence="7 8">DSM 20467</strain>
    </source>
</reference>
<evidence type="ECO:0000313" key="7">
    <source>
        <dbReference type="EMBL" id="TCS78676.1"/>
    </source>
</evidence>
<evidence type="ECO:0000256" key="4">
    <source>
        <dbReference type="ARBA" id="ARBA00022679"/>
    </source>
</evidence>
<feature type="domain" description="PTS EIIA type-4" evidence="6">
    <location>
        <begin position="1"/>
        <end position="129"/>
    </location>
</feature>
<dbReference type="GO" id="GO:0016020">
    <property type="term" value="C:membrane"/>
    <property type="evidence" value="ECO:0007669"/>
    <property type="project" value="InterPro"/>
</dbReference>
<dbReference type="NCBIfam" id="TIGR02364">
    <property type="entry name" value="dha_pts"/>
    <property type="match status" value="1"/>
</dbReference>
<dbReference type="Pfam" id="PF03610">
    <property type="entry name" value="EIIA-man"/>
    <property type="match status" value="1"/>
</dbReference>
<dbReference type="PANTHER" id="PTHR38594:SF1">
    <property type="entry name" value="PEP-DEPENDENT DIHYDROXYACETONE KINASE, PHOSPHORYL DONOR SUBUNIT DHAM"/>
    <property type="match status" value="1"/>
</dbReference>
<dbReference type="GO" id="GO:0009401">
    <property type="term" value="P:phosphoenolpyruvate-dependent sugar phosphotransferase system"/>
    <property type="evidence" value="ECO:0007669"/>
    <property type="project" value="InterPro"/>
</dbReference>
<dbReference type="GO" id="GO:0047324">
    <property type="term" value="F:phosphoenolpyruvate-glycerone phosphotransferase activity"/>
    <property type="evidence" value="ECO:0007669"/>
    <property type="project" value="UniProtKB-EC"/>
</dbReference>
<comment type="catalytic activity">
    <reaction evidence="1">
        <text>dihydroxyacetone + phosphoenolpyruvate = dihydroxyacetone phosphate + pyruvate</text>
        <dbReference type="Rhea" id="RHEA:18381"/>
        <dbReference type="ChEBI" id="CHEBI:15361"/>
        <dbReference type="ChEBI" id="CHEBI:16016"/>
        <dbReference type="ChEBI" id="CHEBI:57642"/>
        <dbReference type="ChEBI" id="CHEBI:58702"/>
        <dbReference type="EC" id="2.7.1.121"/>
    </reaction>
</comment>
<keyword evidence="4" id="KW-0808">Transferase</keyword>
<comment type="function">
    <text evidence="2">Component of the dihydroxyacetone kinase complex, which is responsible for the phosphoenolpyruvate (PEP)-dependent phosphorylation of dihydroxyacetone. DhaM serves as the phosphoryl donor. Is phosphorylated by phosphoenolpyruvate in an EI- and HPr-dependent reaction, and a phosphorelay system on histidine residues finally leads to phosphoryl transfer to DhaL and dihydroxyacetone.</text>
</comment>
<dbReference type="Gene3D" id="3.40.50.510">
    <property type="entry name" value="Phosphotransferase system, mannose-type IIA component"/>
    <property type="match status" value="1"/>
</dbReference>
<dbReference type="SUPFAM" id="SSF53062">
    <property type="entry name" value="PTS system fructose IIA component-like"/>
    <property type="match status" value="1"/>
</dbReference>
<dbReference type="AlphaFoldDB" id="A0A4R3K6W9"/>
<dbReference type="InterPro" id="IPR036662">
    <property type="entry name" value="PTS_EIIA_man-typ_sf"/>
</dbReference>
<evidence type="ECO:0000256" key="2">
    <source>
        <dbReference type="ARBA" id="ARBA00002788"/>
    </source>
</evidence>
<evidence type="ECO:0000256" key="5">
    <source>
        <dbReference type="ARBA" id="ARBA00046577"/>
    </source>
</evidence>
<dbReference type="InterPro" id="IPR012844">
    <property type="entry name" value="DhaM_N"/>
</dbReference>
<dbReference type="GO" id="GO:0019563">
    <property type="term" value="P:glycerol catabolic process"/>
    <property type="evidence" value="ECO:0007669"/>
    <property type="project" value="InterPro"/>
</dbReference>
<evidence type="ECO:0000256" key="1">
    <source>
        <dbReference type="ARBA" id="ARBA00001113"/>
    </source>
</evidence>
<accession>A0A4R3K6W9</accession>
<dbReference type="InterPro" id="IPR004701">
    <property type="entry name" value="PTS_EIIA_man-typ"/>
</dbReference>
<evidence type="ECO:0000256" key="3">
    <source>
        <dbReference type="ARBA" id="ARBA00012095"/>
    </source>
</evidence>
<name>A0A4R3K6W9_9FIRM</name>
<dbReference type="EC" id="2.7.1.121" evidence="3"/>
<dbReference type="InterPro" id="IPR039643">
    <property type="entry name" value="DhaM"/>
</dbReference>